<reference evidence="1 2" key="1">
    <citation type="journal article" date="2022" name="Nat. Ecol. Evol.">
        <title>A masculinizing supergene underlies an exaggerated male reproductive morph in a spider.</title>
        <authorList>
            <person name="Hendrickx F."/>
            <person name="De Corte Z."/>
            <person name="Sonet G."/>
            <person name="Van Belleghem S.M."/>
            <person name="Kostlbacher S."/>
            <person name="Vangestel C."/>
        </authorList>
    </citation>
    <scope>NUCLEOTIDE SEQUENCE [LARGE SCALE GENOMIC DNA]</scope>
    <source>
        <strain evidence="1">W744_W776</strain>
    </source>
</reference>
<comment type="caution">
    <text evidence="1">The sequence shown here is derived from an EMBL/GenBank/DDBJ whole genome shotgun (WGS) entry which is preliminary data.</text>
</comment>
<organism evidence="1 2">
    <name type="scientific">Oedothorax gibbosus</name>
    <dbReference type="NCBI Taxonomy" id="931172"/>
    <lineage>
        <taxon>Eukaryota</taxon>
        <taxon>Metazoa</taxon>
        <taxon>Ecdysozoa</taxon>
        <taxon>Arthropoda</taxon>
        <taxon>Chelicerata</taxon>
        <taxon>Arachnida</taxon>
        <taxon>Araneae</taxon>
        <taxon>Araneomorphae</taxon>
        <taxon>Entelegynae</taxon>
        <taxon>Araneoidea</taxon>
        <taxon>Linyphiidae</taxon>
        <taxon>Erigoninae</taxon>
        <taxon>Oedothorax</taxon>
    </lineage>
</organism>
<keyword evidence="2" id="KW-1185">Reference proteome</keyword>
<accession>A0AAV6UJB1</accession>
<gene>
    <name evidence="1" type="ORF">JTE90_005322</name>
</gene>
<proteinExistence type="predicted"/>
<sequence>MSVLHPNKTYYVPEGTQYLIITLKKCYFVVDKVLAGTEVDGVIPFNENLDYVQETYDVPPPTPPNDWNKRSGIKRHKRLPDMELHSRDEFF</sequence>
<name>A0AAV6UJB1_9ARAC</name>
<dbReference type="Proteomes" id="UP000827092">
    <property type="component" value="Unassembled WGS sequence"/>
</dbReference>
<evidence type="ECO:0000313" key="1">
    <source>
        <dbReference type="EMBL" id="KAG8183858.1"/>
    </source>
</evidence>
<dbReference type="AlphaFoldDB" id="A0AAV6UJB1"/>
<dbReference type="EMBL" id="JAFNEN010000401">
    <property type="protein sequence ID" value="KAG8183858.1"/>
    <property type="molecule type" value="Genomic_DNA"/>
</dbReference>
<protein>
    <submittedName>
        <fullName evidence="1">Uncharacterized protein</fullName>
    </submittedName>
</protein>
<evidence type="ECO:0000313" key="2">
    <source>
        <dbReference type="Proteomes" id="UP000827092"/>
    </source>
</evidence>